<feature type="domain" description="HTH araC/xylS-type" evidence="3">
    <location>
        <begin position="212"/>
        <end position="310"/>
    </location>
</feature>
<dbReference type="Gene3D" id="1.10.10.60">
    <property type="entry name" value="Homeodomain-like"/>
    <property type="match status" value="1"/>
</dbReference>
<dbReference type="GO" id="GO:0003700">
    <property type="term" value="F:DNA-binding transcription factor activity"/>
    <property type="evidence" value="ECO:0007669"/>
    <property type="project" value="InterPro"/>
</dbReference>
<evidence type="ECO:0000259" key="3">
    <source>
        <dbReference type="PROSITE" id="PS01124"/>
    </source>
</evidence>
<dbReference type="PANTHER" id="PTHR43130:SF3">
    <property type="entry name" value="HTH-TYPE TRANSCRIPTIONAL REGULATOR RV1931C"/>
    <property type="match status" value="1"/>
</dbReference>
<evidence type="ECO:0000256" key="2">
    <source>
        <dbReference type="ARBA" id="ARBA00023163"/>
    </source>
</evidence>
<sequence length="324" mass="35014">MHTVAVLALDDVIPFDLATPIEVFSWARLPDGRAAYEVKVCGATPSVSAGAFALQPPYGLEALGEADTIVLPGCRDFDRPIPPQVLDALRDAAGQGTRIASICVGAFVLAATGLLDGQRATTHWFAADVLTERHPAIDVDPNVLYVDNGQFLTSAGAAAGLDLCLHVVRRDYGSAVAADAARTAVMPLEREGGQAQFIVHDQPPTPRGSEFEPLLRWMEEHCARDLSLEAIAAQAGMSTRTLNRRFREQTGTTPLQWLLRTRIRRAQSLLEATSQPVDRIAGRVGFGSPSAFRERFKRVVGTNPHAYRAAFRQSDPAVRRAAPA</sequence>
<dbReference type="InterPro" id="IPR009057">
    <property type="entry name" value="Homeodomain-like_sf"/>
</dbReference>
<dbReference type="PROSITE" id="PS01124">
    <property type="entry name" value="HTH_ARAC_FAMILY_2"/>
    <property type="match status" value="1"/>
</dbReference>
<name>A0A7W9J9H0_9ACTN</name>
<dbReference type="SUPFAM" id="SSF52317">
    <property type="entry name" value="Class I glutamine amidotransferase-like"/>
    <property type="match status" value="1"/>
</dbReference>
<dbReference type="Pfam" id="PF12833">
    <property type="entry name" value="HTH_18"/>
    <property type="match status" value="1"/>
</dbReference>
<dbReference type="RefSeq" id="WP_184798073.1">
    <property type="nucleotide sequence ID" value="NZ_JACHMY010000001.1"/>
</dbReference>
<dbReference type="PANTHER" id="PTHR43130">
    <property type="entry name" value="ARAC-FAMILY TRANSCRIPTIONAL REGULATOR"/>
    <property type="match status" value="1"/>
</dbReference>
<dbReference type="SUPFAM" id="SSF46689">
    <property type="entry name" value="Homeodomain-like"/>
    <property type="match status" value="2"/>
</dbReference>
<dbReference type="GO" id="GO:0043565">
    <property type="term" value="F:sequence-specific DNA binding"/>
    <property type="evidence" value="ECO:0007669"/>
    <property type="project" value="InterPro"/>
</dbReference>
<evidence type="ECO:0000313" key="5">
    <source>
        <dbReference type="Proteomes" id="UP000549971"/>
    </source>
</evidence>
<keyword evidence="1" id="KW-0805">Transcription regulation</keyword>
<dbReference type="InterPro" id="IPR029062">
    <property type="entry name" value="Class_I_gatase-like"/>
</dbReference>
<dbReference type="InterPro" id="IPR002818">
    <property type="entry name" value="DJ-1/PfpI"/>
</dbReference>
<proteinExistence type="predicted"/>
<keyword evidence="5" id="KW-1185">Reference proteome</keyword>
<dbReference type="EMBL" id="JACHMY010000001">
    <property type="protein sequence ID" value="MBB5837789.1"/>
    <property type="molecule type" value="Genomic_DNA"/>
</dbReference>
<dbReference type="CDD" id="cd03137">
    <property type="entry name" value="GATase1_AraC_1"/>
    <property type="match status" value="1"/>
</dbReference>
<evidence type="ECO:0000256" key="1">
    <source>
        <dbReference type="ARBA" id="ARBA00023015"/>
    </source>
</evidence>
<dbReference type="SMART" id="SM00342">
    <property type="entry name" value="HTH_ARAC"/>
    <property type="match status" value="1"/>
</dbReference>
<evidence type="ECO:0000313" key="4">
    <source>
        <dbReference type="EMBL" id="MBB5837789.1"/>
    </source>
</evidence>
<dbReference type="Proteomes" id="UP000549971">
    <property type="component" value="Unassembled WGS sequence"/>
</dbReference>
<dbReference type="InterPro" id="IPR052158">
    <property type="entry name" value="INH-QAR"/>
</dbReference>
<gene>
    <name evidence="4" type="ORF">HDA39_004523</name>
</gene>
<reference evidence="4 5" key="1">
    <citation type="submission" date="2020-08" db="EMBL/GenBank/DDBJ databases">
        <title>Sequencing the genomes of 1000 actinobacteria strains.</title>
        <authorList>
            <person name="Klenk H.-P."/>
        </authorList>
    </citation>
    <scope>NUCLEOTIDE SEQUENCE [LARGE SCALE GENOMIC DNA]</scope>
    <source>
        <strain evidence="4 5">DSM 28967</strain>
    </source>
</reference>
<comment type="caution">
    <text evidence="4">The sequence shown here is derived from an EMBL/GenBank/DDBJ whole genome shotgun (WGS) entry which is preliminary data.</text>
</comment>
<dbReference type="Pfam" id="PF01965">
    <property type="entry name" value="DJ-1_PfpI"/>
    <property type="match status" value="1"/>
</dbReference>
<dbReference type="AlphaFoldDB" id="A0A7W9J9H0"/>
<protein>
    <submittedName>
        <fullName evidence="4">Transcriptional regulator GlxA family with amidase domain</fullName>
    </submittedName>
</protein>
<accession>A0A7W9J9H0</accession>
<organism evidence="4 5">
    <name type="scientific">Kribbella italica</name>
    <dbReference type="NCBI Taxonomy" id="1540520"/>
    <lineage>
        <taxon>Bacteria</taxon>
        <taxon>Bacillati</taxon>
        <taxon>Actinomycetota</taxon>
        <taxon>Actinomycetes</taxon>
        <taxon>Propionibacteriales</taxon>
        <taxon>Kribbellaceae</taxon>
        <taxon>Kribbella</taxon>
    </lineage>
</organism>
<dbReference type="Gene3D" id="3.40.50.880">
    <property type="match status" value="1"/>
</dbReference>
<dbReference type="InterPro" id="IPR018060">
    <property type="entry name" value="HTH_AraC"/>
</dbReference>
<keyword evidence="2" id="KW-0804">Transcription</keyword>